<feature type="modified residue" description="4-aspartylphosphate" evidence="4">
    <location>
        <position position="59"/>
    </location>
</feature>
<dbReference type="PANTHER" id="PTHR43547:SF2">
    <property type="entry name" value="HYBRID SIGNAL TRANSDUCTION HISTIDINE KINASE C"/>
    <property type="match status" value="1"/>
</dbReference>
<dbReference type="SUPFAM" id="SSF52172">
    <property type="entry name" value="CheY-like"/>
    <property type="match status" value="2"/>
</dbReference>
<dbReference type="EC" id="2.7.13.3" evidence="2"/>
<keyword evidence="3 4" id="KW-0597">Phosphoprotein</keyword>
<dbReference type="SUPFAM" id="SSF47384">
    <property type="entry name" value="Homodimeric domain of signal transducing histidine kinase"/>
    <property type="match status" value="1"/>
</dbReference>
<evidence type="ECO:0000256" key="2">
    <source>
        <dbReference type="ARBA" id="ARBA00012438"/>
    </source>
</evidence>
<keyword evidence="5" id="KW-0175">Coiled coil</keyword>
<dbReference type="Proteomes" id="UP000189670">
    <property type="component" value="Unassembled WGS sequence"/>
</dbReference>
<dbReference type="SUPFAM" id="SSF55874">
    <property type="entry name" value="ATPase domain of HSP90 chaperone/DNA topoisomerase II/histidine kinase"/>
    <property type="match status" value="1"/>
</dbReference>
<dbReference type="InterPro" id="IPR003594">
    <property type="entry name" value="HATPase_dom"/>
</dbReference>
<dbReference type="SMART" id="SM00448">
    <property type="entry name" value="REC"/>
    <property type="match status" value="1"/>
</dbReference>
<feature type="domain" description="Histidine kinase" evidence="6">
    <location>
        <begin position="217"/>
        <end position="443"/>
    </location>
</feature>
<reference evidence="9" key="1">
    <citation type="submission" date="2012-11" db="EMBL/GenBank/DDBJ databases">
        <authorList>
            <person name="Lucero-Rivera Y.E."/>
            <person name="Tovar-Ramirez D."/>
        </authorList>
    </citation>
    <scope>NUCLEOTIDE SEQUENCE [LARGE SCALE GENOMIC DNA]</scope>
    <source>
        <strain evidence="9">Araruama</strain>
    </source>
</reference>
<name>A0A1V1P941_9BACT</name>
<dbReference type="Pfam" id="PF02518">
    <property type="entry name" value="HATPase_c"/>
    <property type="match status" value="1"/>
</dbReference>
<dbReference type="InterPro" id="IPR036890">
    <property type="entry name" value="HATPase_C_sf"/>
</dbReference>
<dbReference type="Gene3D" id="3.40.50.2300">
    <property type="match status" value="2"/>
</dbReference>
<gene>
    <name evidence="8" type="ORF">OMM_08197</name>
</gene>
<dbReference type="InterPro" id="IPR005467">
    <property type="entry name" value="His_kinase_dom"/>
</dbReference>
<dbReference type="CDD" id="cd19920">
    <property type="entry name" value="REC_PA4781-like"/>
    <property type="match status" value="1"/>
</dbReference>
<dbReference type="Gene3D" id="1.10.287.130">
    <property type="match status" value="1"/>
</dbReference>
<dbReference type="PROSITE" id="PS50109">
    <property type="entry name" value="HIS_KIN"/>
    <property type="match status" value="1"/>
</dbReference>
<dbReference type="Gene3D" id="3.30.565.10">
    <property type="entry name" value="Histidine kinase-like ATPase, C-terminal domain"/>
    <property type="match status" value="1"/>
</dbReference>
<comment type="caution">
    <text evidence="8">The sequence shown here is derived from an EMBL/GenBank/DDBJ whole genome shotgun (WGS) entry which is preliminary data.</text>
</comment>
<evidence type="ECO:0000259" key="7">
    <source>
        <dbReference type="PROSITE" id="PS50110"/>
    </source>
</evidence>
<dbReference type="SMART" id="SM00387">
    <property type="entry name" value="HATPase_c"/>
    <property type="match status" value="1"/>
</dbReference>
<dbReference type="PANTHER" id="PTHR43547">
    <property type="entry name" value="TWO-COMPONENT HISTIDINE KINASE"/>
    <property type="match status" value="1"/>
</dbReference>
<evidence type="ECO:0000256" key="4">
    <source>
        <dbReference type="PROSITE-ProRule" id="PRU00169"/>
    </source>
</evidence>
<feature type="coiled-coil region" evidence="5">
    <location>
        <begin position="128"/>
        <end position="211"/>
    </location>
</feature>
<dbReference type="AlphaFoldDB" id="A0A1V1P941"/>
<dbReference type="CDD" id="cd00082">
    <property type="entry name" value="HisKA"/>
    <property type="match status" value="1"/>
</dbReference>
<evidence type="ECO:0000259" key="6">
    <source>
        <dbReference type="PROSITE" id="PS50109"/>
    </source>
</evidence>
<feature type="domain" description="Response regulatory" evidence="7">
    <location>
        <begin position="10"/>
        <end position="126"/>
    </location>
</feature>
<keyword evidence="8" id="KW-0808">Transferase</keyword>
<accession>A0A1V1P941</accession>
<dbReference type="InterPro" id="IPR011006">
    <property type="entry name" value="CheY-like_superfamily"/>
</dbReference>
<evidence type="ECO:0000256" key="1">
    <source>
        <dbReference type="ARBA" id="ARBA00000085"/>
    </source>
</evidence>
<protein>
    <recommendedName>
        <fullName evidence="2">histidine kinase</fullName>
        <ecNumber evidence="2">2.7.13.3</ecNumber>
    </recommendedName>
</protein>
<evidence type="ECO:0000256" key="3">
    <source>
        <dbReference type="ARBA" id="ARBA00022553"/>
    </source>
</evidence>
<dbReference type="EMBL" id="ATBP01000286">
    <property type="protein sequence ID" value="ETR71318.1"/>
    <property type="molecule type" value="Genomic_DNA"/>
</dbReference>
<feature type="domain" description="Response regulatory" evidence="7">
    <location>
        <begin position="462"/>
        <end position="525"/>
    </location>
</feature>
<dbReference type="GO" id="GO:0000155">
    <property type="term" value="F:phosphorelay sensor kinase activity"/>
    <property type="evidence" value="ECO:0007669"/>
    <property type="project" value="InterPro"/>
</dbReference>
<feature type="modified residue" description="4-aspartylphosphate" evidence="4">
    <location>
        <position position="513"/>
    </location>
</feature>
<dbReference type="SMART" id="SM00388">
    <property type="entry name" value="HisKA"/>
    <property type="match status" value="1"/>
</dbReference>
<dbReference type="InterPro" id="IPR036097">
    <property type="entry name" value="HisK_dim/P_sf"/>
</dbReference>
<dbReference type="InterPro" id="IPR004358">
    <property type="entry name" value="Sig_transdc_His_kin-like_C"/>
</dbReference>
<evidence type="ECO:0000256" key="5">
    <source>
        <dbReference type="SAM" id="Coils"/>
    </source>
</evidence>
<keyword evidence="8" id="KW-0418">Kinase</keyword>
<evidence type="ECO:0000313" key="8">
    <source>
        <dbReference type="EMBL" id="ETR71318.1"/>
    </source>
</evidence>
<feature type="non-terminal residue" evidence="8">
    <location>
        <position position="525"/>
    </location>
</feature>
<dbReference type="InterPro" id="IPR003661">
    <property type="entry name" value="HisK_dim/P_dom"/>
</dbReference>
<dbReference type="PRINTS" id="PR00344">
    <property type="entry name" value="BCTRLSENSOR"/>
</dbReference>
<dbReference type="InterPro" id="IPR001789">
    <property type="entry name" value="Sig_transdc_resp-reg_receiver"/>
</dbReference>
<dbReference type="Pfam" id="PF00072">
    <property type="entry name" value="Response_reg"/>
    <property type="match status" value="2"/>
</dbReference>
<evidence type="ECO:0000313" key="9">
    <source>
        <dbReference type="Proteomes" id="UP000189670"/>
    </source>
</evidence>
<comment type="catalytic activity">
    <reaction evidence="1">
        <text>ATP + protein L-histidine = ADP + protein N-phospho-L-histidine.</text>
        <dbReference type="EC" id="2.7.13.3"/>
    </reaction>
</comment>
<sequence>MSDTNKEKGIVLVVDNNPENLRLLENILTVNGYKVRPAISGALALMTIQSTLPDLILLDVRMPEIDGYTVCKKIKENDITKDIPVIFISALGEPIDKIKAFEAGGMDYITKPFESQEVLARVKTQIKIRKMQQKLATQNKQLQSEIADRKEIERQLQITQQNLEIRVKKRTQDLEKANENLQAEIQQRKDAQKDKEQLQHQLQQAQKLEAIGTLAGGIAHDFNNILTIIHTCSQLVMSELDSNQNAYLNIEKILKASERASELVNQILTFSRHHQTAHFSPISIIPILKEAIKLLKTTLPPGITLRNDIKINSEMILGDGIQIYQVIMNLCTNAFHAMEKDETGEMIISLDTQMITEDDLIRFMPLRPGNHIQLSVKDTGEGIAPPLIERIFDPYFTTKGKGRGTGLGLAVTRGIVEKHNGTILVNSQINQGTQFDVYFPIIHRGHETHEESQAPILKGSEHILLVDDEIDLLHTVQLLLEHIGYQVTAYNNATDALAEFGKRPEQFDLVIADLAMPKMNGKQLS</sequence>
<proteinExistence type="predicted"/>
<dbReference type="PROSITE" id="PS50110">
    <property type="entry name" value="RESPONSE_REGULATORY"/>
    <property type="match status" value="2"/>
</dbReference>
<organism evidence="8 9">
    <name type="scientific">Candidatus Magnetoglobus multicellularis str. Araruama</name>
    <dbReference type="NCBI Taxonomy" id="890399"/>
    <lineage>
        <taxon>Bacteria</taxon>
        <taxon>Pseudomonadati</taxon>
        <taxon>Thermodesulfobacteriota</taxon>
        <taxon>Desulfobacteria</taxon>
        <taxon>Desulfobacterales</taxon>
        <taxon>Desulfobacteraceae</taxon>
        <taxon>Candidatus Magnetoglobus</taxon>
    </lineage>
</organism>
<dbReference type="Pfam" id="PF00512">
    <property type="entry name" value="HisKA"/>
    <property type="match status" value="1"/>
</dbReference>